<keyword evidence="6" id="KW-0446">Lipid-binding</keyword>
<evidence type="ECO:0000256" key="2">
    <source>
        <dbReference type="ARBA" id="ARBA00008842"/>
    </source>
</evidence>
<evidence type="ECO:0000256" key="7">
    <source>
        <dbReference type="SAM" id="MobiDB-lite"/>
    </source>
</evidence>
<dbReference type="Proteomes" id="UP000836841">
    <property type="component" value="Chromosome 1"/>
</dbReference>
<reference evidence="9 10" key="1">
    <citation type="submission" date="2022-03" db="EMBL/GenBank/DDBJ databases">
        <authorList>
            <person name="Nunn A."/>
            <person name="Chopra R."/>
            <person name="Nunn A."/>
            <person name="Contreras Garrido A."/>
        </authorList>
    </citation>
    <scope>NUCLEOTIDE SEQUENCE [LARGE SCALE GENOMIC DNA]</scope>
</reference>
<dbReference type="FunFam" id="3.30.70.3490:FF:000013">
    <property type="entry name" value="Oxysterol-binding protein-related protein 2A"/>
    <property type="match status" value="1"/>
</dbReference>
<evidence type="ECO:0000256" key="4">
    <source>
        <dbReference type="ARBA" id="ARBA00023054"/>
    </source>
</evidence>
<dbReference type="InterPro" id="IPR037239">
    <property type="entry name" value="OSBP_sf"/>
</dbReference>
<feature type="region of interest" description="Disordered" evidence="7">
    <location>
        <begin position="749"/>
        <end position="768"/>
    </location>
</feature>
<evidence type="ECO:0000256" key="5">
    <source>
        <dbReference type="ARBA" id="ARBA00023055"/>
    </source>
</evidence>
<evidence type="ECO:0000256" key="6">
    <source>
        <dbReference type="ARBA" id="ARBA00023121"/>
    </source>
</evidence>
<dbReference type="GO" id="GO:0016020">
    <property type="term" value="C:membrane"/>
    <property type="evidence" value="ECO:0007669"/>
    <property type="project" value="TreeGrafter"/>
</dbReference>
<organism evidence="9 10">
    <name type="scientific">Thlaspi arvense</name>
    <name type="common">Field penny-cress</name>
    <dbReference type="NCBI Taxonomy" id="13288"/>
    <lineage>
        <taxon>Eukaryota</taxon>
        <taxon>Viridiplantae</taxon>
        <taxon>Streptophyta</taxon>
        <taxon>Embryophyta</taxon>
        <taxon>Tracheophyta</taxon>
        <taxon>Spermatophyta</taxon>
        <taxon>Magnoliopsida</taxon>
        <taxon>eudicotyledons</taxon>
        <taxon>Gunneridae</taxon>
        <taxon>Pentapetalae</taxon>
        <taxon>rosids</taxon>
        <taxon>malvids</taxon>
        <taxon>Brassicales</taxon>
        <taxon>Brassicaceae</taxon>
        <taxon>Thlaspideae</taxon>
        <taxon>Thlaspi</taxon>
    </lineage>
</organism>
<evidence type="ECO:0000256" key="1">
    <source>
        <dbReference type="ARBA" id="ARBA00003361"/>
    </source>
</evidence>
<accession>A0AAU9REL4</accession>
<keyword evidence="5" id="KW-0445">Lipid transport</keyword>
<name>A0AAU9REL4_THLAR</name>
<keyword evidence="4" id="KW-0175">Coiled coil</keyword>
<dbReference type="EMBL" id="OU466857">
    <property type="protein sequence ID" value="CAH2037980.1"/>
    <property type="molecule type" value="Genomic_DNA"/>
</dbReference>
<dbReference type="Gene3D" id="3.30.70.3490">
    <property type="match status" value="1"/>
</dbReference>
<comment type="function">
    <text evidence="1">May be involved in the transport of sterols.</text>
</comment>
<dbReference type="SUPFAM" id="SSF144000">
    <property type="entry name" value="Oxysterol-binding protein-like"/>
    <property type="match status" value="1"/>
</dbReference>
<dbReference type="GO" id="GO:0006869">
    <property type="term" value="P:lipid transport"/>
    <property type="evidence" value="ECO:0007669"/>
    <property type="project" value="UniProtKB-KW"/>
</dbReference>
<gene>
    <name evidence="9" type="ORF">TAV2_LOCUS650</name>
</gene>
<dbReference type="FunFam" id="2.40.160.120:FF:000006">
    <property type="entry name" value="oxysterol-binding protein-related protein 1D isoform X1"/>
    <property type="match status" value="1"/>
</dbReference>
<dbReference type="SUPFAM" id="SSF50729">
    <property type="entry name" value="PH domain-like"/>
    <property type="match status" value="1"/>
</dbReference>
<dbReference type="Gene3D" id="2.40.160.120">
    <property type="match status" value="1"/>
</dbReference>
<evidence type="ECO:0000259" key="8">
    <source>
        <dbReference type="PROSITE" id="PS50003"/>
    </source>
</evidence>
<dbReference type="InterPro" id="IPR000648">
    <property type="entry name" value="Oxysterol-bd"/>
</dbReference>
<comment type="similarity">
    <text evidence="2">Belongs to the OSBP family.</text>
</comment>
<feature type="compositionally biased region" description="Basic and acidic residues" evidence="7">
    <location>
        <begin position="749"/>
        <end position="765"/>
    </location>
</feature>
<keyword evidence="10" id="KW-1185">Reference proteome</keyword>
<dbReference type="Gene3D" id="2.30.29.30">
    <property type="entry name" value="Pleckstrin-homology domain (PH domain)/Phosphotyrosine-binding domain (PTB)"/>
    <property type="match status" value="1"/>
</dbReference>
<feature type="region of interest" description="Disordered" evidence="7">
    <location>
        <begin position="347"/>
        <end position="366"/>
    </location>
</feature>
<sequence length="844" mass="95239">MNPLCCIAPVSIDDRTNPVVAKSAANQQSQLGFEALSVAKSGSNHASKPSFSTQASWISQDQLERLSSDVAASDDVNLEAKDSSSKGGFFFGNGVGAGGGIAGIMYKWVNYGKGWRARWFELEDGVLSYYKIHGPDKIVMNPSSREKGVRVIGEESVRYIRKASCGSSNRLGASAAAPRPPCKPFGEVHLKVSSIRASKSDDKRLAIFTGTKTLHLRCVSRETRATWVEALQVAKDLFPRVPSGDILPSEDAVVSTEKLRERLLQEGISDTVVKDCETIMLSEVSMLQNRLNVLTHKHIILLDTLRQLETEKIELETTVVDETKEHDSCCGQGRRFSDFYSVMSEVSASDSEADNESQDGADVESDEDDVAFFDTNDILSADALRSASYRSREAEGNGSIYDKDPFFSDRLQVPVRIPQYPYVRRRDNLPEPKEKEKPVGLWSIIKENIGKDLSGVCLPVYFNEPLSSLQKCFEDLEYSYLIDRALEWGKQGNELMRLLNIAAFAVSGYASTEGRQCKPFNPLLGETYEADYPDKGLRFFSEKASQLSQQSLFPSPFWQHDSLVQVSHHPMIVACHCEGQGWNFWGDSNIKGKFWGRSIQLDPVGVLTLKFDDGETYQWSKVTTSIYNIILGKLYCDHYGTMRIKGGGNYSCRLKFKEQSVIDRNPRQVHGFVQDNRTGEKVAILIGKWDEAMYYVLGDPTTKPKGYDPMTEAVLLWERDKSPTKTRYNLSPFAISLNEITPGMVDDKLPPTDSRLRPDQRHLENGEYESANAEKLRLEQLQRQARRLQEKGWKPRWFEKDEEGNYRYVGGYWEAREKKDWNTITDIFKKQQQRNTVSSSSTFL</sequence>
<dbReference type="PROSITE" id="PS50003">
    <property type="entry name" value="PH_DOMAIN"/>
    <property type="match status" value="1"/>
</dbReference>
<evidence type="ECO:0000313" key="10">
    <source>
        <dbReference type="Proteomes" id="UP000836841"/>
    </source>
</evidence>
<keyword evidence="3" id="KW-0813">Transport</keyword>
<dbReference type="SMART" id="SM00233">
    <property type="entry name" value="PH"/>
    <property type="match status" value="1"/>
</dbReference>
<dbReference type="Pfam" id="PF15413">
    <property type="entry name" value="PH_11"/>
    <property type="match status" value="1"/>
</dbReference>
<dbReference type="InterPro" id="IPR001849">
    <property type="entry name" value="PH_domain"/>
</dbReference>
<dbReference type="PANTHER" id="PTHR10972">
    <property type="entry name" value="OXYSTEROL-BINDING PROTEIN-RELATED"/>
    <property type="match status" value="1"/>
</dbReference>
<dbReference type="Pfam" id="PF01237">
    <property type="entry name" value="Oxysterol_BP"/>
    <property type="match status" value="2"/>
</dbReference>
<dbReference type="GO" id="GO:0005829">
    <property type="term" value="C:cytosol"/>
    <property type="evidence" value="ECO:0007669"/>
    <property type="project" value="TreeGrafter"/>
</dbReference>
<dbReference type="InterPro" id="IPR011993">
    <property type="entry name" value="PH-like_dom_sf"/>
</dbReference>
<feature type="compositionally biased region" description="Acidic residues" evidence="7">
    <location>
        <begin position="351"/>
        <end position="366"/>
    </location>
</feature>
<dbReference type="PANTHER" id="PTHR10972:SF67">
    <property type="entry name" value="OXYSTEROL-BINDING PROTEIN-RELATED PROTEIN 1D"/>
    <property type="match status" value="1"/>
</dbReference>
<protein>
    <recommendedName>
        <fullName evidence="8">PH domain-containing protein</fullName>
    </recommendedName>
</protein>
<dbReference type="AlphaFoldDB" id="A0AAU9REL4"/>
<dbReference type="GO" id="GO:0032934">
    <property type="term" value="F:sterol binding"/>
    <property type="evidence" value="ECO:0007669"/>
    <property type="project" value="TreeGrafter"/>
</dbReference>
<evidence type="ECO:0000313" key="9">
    <source>
        <dbReference type="EMBL" id="CAH2037980.1"/>
    </source>
</evidence>
<proteinExistence type="inferred from homology"/>
<evidence type="ECO:0000256" key="3">
    <source>
        <dbReference type="ARBA" id="ARBA00022448"/>
    </source>
</evidence>
<feature type="domain" description="PH" evidence="8">
    <location>
        <begin position="98"/>
        <end position="236"/>
    </location>
</feature>